<dbReference type="SUPFAM" id="SSF53335">
    <property type="entry name" value="S-adenosyl-L-methionine-dependent methyltransferases"/>
    <property type="match status" value="1"/>
</dbReference>
<keyword evidence="6" id="KW-0496">Mitochondrion</keyword>
<protein>
    <recommendedName>
        <fullName evidence="3">type II protein arginine methyltransferase</fullName>
        <ecNumber evidence="3">2.1.1.320</ecNumber>
    </recommendedName>
</protein>
<evidence type="ECO:0000256" key="3">
    <source>
        <dbReference type="ARBA" id="ARBA00011935"/>
    </source>
</evidence>
<evidence type="ECO:0000256" key="4">
    <source>
        <dbReference type="ARBA" id="ARBA00022603"/>
    </source>
</evidence>
<dbReference type="Pfam" id="PF02636">
    <property type="entry name" value="Methyltransf_28"/>
    <property type="match status" value="1"/>
</dbReference>
<dbReference type="InterPro" id="IPR038375">
    <property type="entry name" value="NDUFAF7_sf"/>
</dbReference>
<reference evidence="9 10" key="1">
    <citation type="submission" date="2020-11" db="EMBL/GenBank/DDBJ databases">
        <title>Kefir isolates.</title>
        <authorList>
            <person name="Marcisauskas S."/>
            <person name="Kim Y."/>
            <person name="Blasche S."/>
        </authorList>
    </citation>
    <scope>NUCLEOTIDE SEQUENCE [LARGE SCALE GENOMIC DNA]</scope>
    <source>
        <strain evidence="9 10">KR</strain>
    </source>
</reference>
<dbReference type="OrthoDB" id="17415at2759"/>
<dbReference type="EMBL" id="PUHQ01000055">
    <property type="protein sequence ID" value="KAG0659284.1"/>
    <property type="molecule type" value="Genomic_DNA"/>
</dbReference>
<dbReference type="GO" id="GO:0035243">
    <property type="term" value="F:protein-arginine omega-N symmetric methyltransferase activity"/>
    <property type="evidence" value="ECO:0007669"/>
    <property type="project" value="UniProtKB-EC"/>
</dbReference>
<keyword evidence="10" id="KW-1185">Reference proteome</keyword>
<comment type="subcellular location">
    <subcellularLocation>
        <location evidence="1">Mitochondrion</location>
    </subcellularLocation>
</comment>
<feature type="compositionally biased region" description="Gly residues" evidence="8">
    <location>
        <begin position="309"/>
        <end position="318"/>
    </location>
</feature>
<dbReference type="PANTHER" id="PTHR12049:SF5">
    <property type="entry name" value="PROTEIN ARGININE METHYLTRANSFERASE NDUFAF7 HOMOLOG, MITOCHONDRIAL"/>
    <property type="match status" value="1"/>
</dbReference>
<proteinExistence type="inferred from homology"/>
<evidence type="ECO:0000256" key="7">
    <source>
        <dbReference type="ARBA" id="ARBA00048612"/>
    </source>
</evidence>
<evidence type="ECO:0000256" key="1">
    <source>
        <dbReference type="ARBA" id="ARBA00004173"/>
    </source>
</evidence>
<evidence type="ECO:0000313" key="10">
    <source>
        <dbReference type="Proteomes" id="UP000777482"/>
    </source>
</evidence>
<comment type="similarity">
    <text evidence="2">Belongs to the NDUFAF7 family.</text>
</comment>
<dbReference type="InterPro" id="IPR029063">
    <property type="entry name" value="SAM-dependent_MTases_sf"/>
</dbReference>
<evidence type="ECO:0000256" key="5">
    <source>
        <dbReference type="ARBA" id="ARBA00022679"/>
    </source>
</evidence>
<accession>A0A9P6W0W8</accession>
<organism evidence="9 10">
    <name type="scientific">Rhodotorula mucilaginosa</name>
    <name type="common">Yeast</name>
    <name type="synonym">Rhodotorula rubra</name>
    <dbReference type="NCBI Taxonomy" id="5537"/>
    <lineage>
        <taxon>Eukaryota</taxon>
        <taxon>Fungi</taxon>
        <taxon>Dikarya</taxon>
        <taxon>Basidiomycota</taxon>
        <taxon>Pucciniomycotina</taxon>
        <taxon>Microbotryomycetes</taxon>
        <taxon>Sporidiobolales</taxon>
        <taxon>Sporidiobolaceae</taxon>
        <taxon>Rhodotorula</taxon>
    </lineage>
</organism>
<evidence type="ECO:0000256" key="8">
    <source>
        <dbReference type="SAM" id="MobiDB-lite"/>
    </source>
</evidence>
<dbReference type="GO" id="GO:0032259">
    <property type="term" value="P:methylation"/>
    <property type="evidence" value="ECO:0007669"/>
    <property type="project" value="UniProtKB-KW"/>
</dbReference>
<evidence type="ECO:0000313" key="9">
    <source>
        <dbReference type="EMBL" id="KAG0659284.1"/>
    </source>
</evidence>
<dbReference type="Proteomes" id="UP000777482">
    <property type="component" value="Unassembled WGS sequence"/>
</dbReference>
<dbReference type="AlphaFoldDB" id="A0A9P6W0W8"/>
<dbReference type="EC" id="2.1.1.320" evidence="3"/>
<gene>
    <name evidence="9" type="ORF">C6P46_005214</name>
</gene>
<evidence type="ECO:0000256" key="6">
    <source>
        <dbReference type="ARBA" id="ARBA00023128"/>
    </source>
</evidence>
<feature type="compositionally biased region" description="Low complexity" evidence="8">
    <location>
        <begin position="7"/>
        <end position="20"/>
    </location>
</feature>
<keyword evidence="5" id="KW-0808">Transferase</keyword>
<keyword evidence="4" id="KW-0489">Methyltransferase</keyword>
<sequence>MTSLTSQPARQAVRQIAARRSLASTRAGPSRPPPPPPTTRKKSRSPAPAPSRPTANEPRFNYVANPFDPSPPDPSHASYRLVTARSLARSRAQDPPKRVRMLARDFIDDSLYNPHYGYFATKVEIFDPDLAAVESGSSSSSSARVAPAAADDEQVLVAATRAQGFEFGAFRSTSEFEDEVARRYQVFEGTGSGHEQGTVAASASASAVGSGVGRQVWHTPTELFKPWYGRALARYLVAQYKLDLFPYHDLIIYEIGAGNGTLMGDVLDYLAAHEPEIYARTKYRIIEISERLQGMQRGRAKGLPTAADAGGGDGGAGRLGKEKAKRRGHEDRVEIINSSIFEWDRVVPEPCFFLAMEVLDNLSHDVVRYTTDTYEPLQCVVSVDAAGDYTELYEPVSDPLLARYLSLRSRLPSSRARSHPSRAIPALLAKFPLLRRLYATIPFAPNLTKPEFVPTRQLELLEILRDKFPNHRLLMSDFETLPDAIEGVNAPVVQTRYAGETVPCTTYLVQPGFFDIFFPTDFHTMAEMYSLVMASDRGTDVGYFSSRSPPLRGSTGADSADASARGRRRALEVIDHADFLEAWAEIDMTRTQDGTNPMVDSYQNAKFIC</sequence>
<feature type="region of interest" description="Disordered" evidence="8">
    <location>
        <begin position="303"/>
        <end position="324"/>
    </location>
</feature>
<evidence type="ECO:0000256" key="2">
    <source>
        <dbReference type="ARBA" id="ARBA00005891"/>
    </source>
</evidence>
<dbReference type="Gene3D" id="3.40.50.12710">
    <property type="match status" value="1"/>
</dbReference>
<dbReference type="InterPro" id="IPR003788">
    <property type="entry name" value="NDUFAF7"/>
</dbReference>
<comment type="catalytic activity">
    <reaction evidence="7">
        <text>L-arginyl-[protein] + 2 S-adenosyl-L-methionine = N(omega),N(omega)'-dimethyl-L-arginyl-[protein] + 2 S-adenosyl-L-homocysteine + 2 H(+)</text>
        <dbReference type="Rhea" id="RHEA:48108"/>
        <dbReference type="Rhea" id="RHEA-COMP:10532"/>
        <dbReference type="Rhea" id="RHEA-COMP:11992"/>
        <dbReference type="ChEBI" id="CHEBI:15378"/>
        <dbReference type="ChEBI" id="CHEBI:29965"/>
        <dbReference type="ChEBI" id="CHEBI:57856"/>
        <dbReference type="ChEBI" id="CHEBI:59789"/>
        <dbReference type="ChEBI" id="CHEBI:88221"/>
        <dbReference type="EC" id="2.1.1.320"/>
    </reaction>
</comment>
<comment type="caution">
    <text evidence="9">The sequence shown here is derived from an EMBL/GenBank/DDBJ whole genome shotgun (WGS) entry which is preliminary data.</text>
</comment>
<feature type="region of interest" description="Disordered" evidence="8">
    <location>
        <begin position="1"/>
        <end position="77"/>
    </location>
</feature>
<name>A0A9P6W0W8_RHOMI</name>
<dbReference type="GO" id="GO:0005739">
    <property type="term" value="C:mitochondrion"/>
    <property type="evidence" value="ECO:0007669"/>
    <property type="project" value="UniProtKB-SubCell"/>
</dbReference>
<dbReference type="PANTHER" id="PTHR12049">
    <property type="entry name" value="PROTEIN ARGININE METHYLTRANSFERASE NDUFAF7, MITOCHONDRIAL"/>
    <property type="match status" value="1"/>
</dbReference>